<dbReference type="Proteomes" id="UP000315907">
    <property type="component" value="Unassembled WGS sequence"/>
</dbReference>
<gene>
    <name evidence="2" type="ORF">FJR77_08105</name>
</gene>
<dbReference type="SUPFAM" id="SSF53448">
    <property type="entry name" value="Nucleotide-diphospho-sugar transferases"/>
    <property type="match status" value="1"/>
</dbReference>
<dbReference type="CDD" id="cd04196">
    <property type="entry name" value="GT_2_like_d"/>
    <property type="match status" value="1"/>
</dbReference>
<keyword evidence="3" id="KW-1185">Reference proteome</keyword>
<dbReference type="EMBL" id="VFSH01000011">
    <property type="protein sequence ID" value="TPE38959.1"/>
    <property type="molecule type" value="Genomic_DNA"/>
</dbReference>
<dbReference type="PANTHER" id="PTHR22916">
    <property type="entry name" value="GLYCOSYLTRANSFERASE"/>
    <property type="match status" value="1"/>
</dbReference>
<organism evidence="2 3">
    <name type="scientific">Streptococcus shenyangsis</name>
    <dbReference type="NCBI Taxonomy" id="2589786"/>
    <lineage>
        <taxon>Bacteria</taxon>
        <taxon>Bacillati</taxon>
        <taxon>Bacillota</taxon>
        <taxon>Bacilli</taxon>
        <taxon>Lactobacillales</taxon>
        <taxon>Streptococcaceae</taxon>
        <taxon>Streptococcus</taxon>
    </lineage>
</organism>
<evidence type="ECO:0000313" key="3">
    <source>
        <dbReference type="Proteomes" id="UP000315907"/>
    </source>
</evidence>
<dbReference type="InterPro" id="IPR029044">
    <property type="entry name" value="Nucleotide-diphossugar_trans"/>
</dbReference>
<accession>A0ABY2YGH5</accession>
<sequence length="306" mass="35893">MRISIAMTTYNGADYLLEQLESLRTQSLMADEVIIVDDCSTDNTVDLLNMYIQKYHLDNWVLIKNSSNIGWRKNFRKALQKTTGDVVFLCDQDDIWNKDKISLMVKEFHKSPSIELLASNYEILDFGRNDKVKIRDVELDNGAVVPFSLKNKSISVMRPGCTFAVKRELIVLLEKYDIDRFGHDNILWNLAMIRGTLYLYLKRLIHFRRHETSASAPNQSLNRERRVVEVDTSYQIAVFLLDVARKEYLDIKIISQLENMAMVLERRRDILKDGTLMQIVHFQLKYYAYYPTFRNLISDILVFLKK</sequence>
<protein>
    <submittedName>
        <fullName evidence="2">Glycosyltransferase family 2 protein</fullName>
    </submittedName>
</protein>
<evidence type="ECO:0000313" key="2">
    <source>
        <dbReference type="EMBL" id="TPE38959.1"/>
    </source>
</evidence>
<evidence type="ECO:0000259" key="1">
    <source>
        <dbReference type="Pfam" id="PF00535"/>
    </source>
</evidence>
<feature type="domain" description="Glycosyltransferase 2-like" evidence="1">
    <location>
        <begin position="4"/>
        <end position="126"/>
    </location>
</feature>
<dbReference type="Gene3D" id="3.90.550.10">
    <property type="entry name" value="Spore Coat Polysaccharide Biosynthesis Protein SpsA, Chain A"/>
    <property type="match status" value="1"/>
</dbReference>
<dbReference type="Pfam" id="PF00535">
    <property type="entry name" value="Glycos_transf_2"/>
    <property type="match status" value="1"/>
</dbReference>
<name>A0ABY2YGH5_9STRE</name>
<comment type="caution">
    <text evidence="2">The sequence shown here is derived from an EMBL/GenBank/DDBJ whole genome shotgun (WGS) entry which is preliminary data.</text>
</comment>
<dbReference type="PANTHER" id="PTHR22916:SF3">
    <property type="entry name" value="UDP-GLCNAC:BETAGAL BETA-1,3-N-ACETYLGLUCOSAMINYLTRANSFERASE-LIKE PROTEIN 1"/>
    <property type="match status" value="1"/>
</dbReference>
<proteinExistence type="predicted"/>
<dbReference type="InterPro" id="IPR001173">
    <property type="entry name" value="Glyco_trans_2-like"/>
</dbReference>
<reference evidence="2 3" key="1">
    <citation type="submission" date="2019-06" db="EMBL/GenBank/DDBJ databases">
        <authorList>
            <person name="Xiao C."/>
            <person name="Li X."/>
            <person name="Sun Y."/>
            <person name="Liu D."/>
        </authorList>
    </citation>
    <scope>NUCLEOTIDE SEQUENCE [LARGE SCALE GENOMIC DNA]</scope>
    <source>
        <strain evidence="2 3">D19</strain>
    </source>
</reference>
<dbReference type="RefSeq" id="WP_140834290.1">
    <property type="nucleotide sequence ID" value="NZ_VFSH01000011.1"/>
</dbReference>